<name>A0ABS4WJA1_9MICC</name>
<evidence type="ECO:0000313" key="2">
    <source>
        <dbReference type="Proteomes" id="UP000766570"/>
    </source>
</evidence>
<keyword evidence="2" id="KW-1185">Reference proteome</keyword>
<comment type="caution">
    <text evidence="1">The sequence shown here is derived from an EMBL/GenBank/DDBJ whole genome shotgun (WGS) entry which is preliminary data.</text>
</comment>
<dbReference type="Proteomes" id="UP000766570">
    <property type="component" value="Unassembled WGS sequence"/>
</dbReference>
<dbReference type="EMBL" id="JAGIOE010000001">
    <property type="protein sequence ID" value="MBP2376287.1"/>
    <property type="molecule type" value="Genomic_DNA"/>
</dbReference>
<organism evidence="1 2">
    <name type="scientific">Paeniglutamicibacter psychrophenolicus</name>
    <dbReference type="NCBI Taxonomy" id="257454"/>
    <lineage>
        <taxon>Bacteria</taxon>
        <taxon>Bacillati</taxon>
        <taxon>Actinomycetota</taxon>
        <taxon>Actinomycetes</taxon>
        <taxon>Micrococcales</taxon>
        <taxon>Micrococcaceae</taxon>
        <taxon>Paeniglutamicibacter</taxon>
    </lineage>
</organism>
<dbReference type="InterPro" id="IPR034660">
    <property type="entry name" value="DinB/YfiT-like"/>
</dbReference>
<reference evidence="1 2" key="1">
    <citation type="submission" date="2021-03" db="EMBL/GenBank/DDBJ databases">
        <title>Sequencing the genomes of 1000 actinobacteria strains.</title>
        <authorList>
            <person name="Klenk H.-P."/>
        </authorList>
    </citation>
    <scope>NUCLEOTIDE SEQUENCE [LARGE SCALE GENOMIC DNA]</scope>
    <source>
        <strain evidence="1 2">DSM 15454</strain>
    </source>
</reference>
<protein>
    <submittedName>
        <fullName evidence="1">Damage-inducible protein DinB</fullName>
    </submittedName>
</protein>
<gene>
    <name evidence="1" type="ORF">JOF46_004199</name>
</gene>
<dbReference type="Gene3D" id="1.20.120.450">
    <property type="entry name" value="dinb family like domain"/>
    <property type="match status" value="1"/>
</dbReference>
<accession>A0ABS4WJA1</accession>
<dbReference type="InterPro" id="IPR007061">
    <property type="entry name" value="MST-like"/>
</dbReference>
<sequence length="192" mass="21584">MDDFKDHLATYLNNSRQAMLWKAEGLGDKELTRPMVPTGTSILGLIQHLGFVEYGYFVQCLGFSIADEHYAALEADADDSADMWVSADVPCAEVLAFYRRAIEAANRNIAALSLDAPATVPWWPGERRHTTLGRLMLHMNVETARHAGHADILRELIDGSTGMRRDNDNMPPYDDIAWNELHEKILRASESR</sequence>
<evidence type="ECO:0000313" key="1">
    <source>
        <dbReference type="EMBL" id="MBP2376287.1"/>
    </source>
</evidence>
<dbReference type="RefSeq" id="WP_209911070.1">
    <property type="nucleotide sequence ID" value="NZ_BAAAMI010000012.1"/>
</dbReference>
<proteinExistence type="predicted"/>
<dbReference type="Pfam" id="PF04978">
    <property type="entry name" value="MST"/>
    <property type="match status" value="1"/>
</dbReference>
<dbReference type="SUPFAM" id="SSF109854">
    <property type="entry name" value="DinB/YfiT-like putative metalloenzymes"/>
    <property type="match status" value="1"/>
</dbReference>